<dbReference type="Proteomes" id="UP001064489">
    <property type="component" value="Chromosome 2"/>
</dbReference>
<dbReference type="PANTHER" id="PTHR31170">
    <property type="entry name" value="BNAC04G53230D PROTEIN"/>
    <property type="match status" value="1"/>
</dbReference>
<dbReference type="PANTHER" id="PTHR31170:SF25">
    <property type="entry name" value="BNAA09G04570D PROTEIN"/>
    <property type="match status" value="1"/>
</dbReference>
<dbReference type="InterPro" id="IPR004158">
    <property type="entry name" value="DUF247_pln"/>
</dbReference>
<accession>A0AAD5ICU6</accession>
<dbReference type="AlphaFoldDB" id="A0AAD5ICU6"/>
<evidence type="ECO:0000256" key="1">
    <source>
        <dbReference type="SAM" id="MobiDB-lite"/>
    </source>
</evidence>
<evidence type="ECO:0000313" key="3">
    <source>
        <dbReference type="EMBL" id="KAI9160448.1"/>
    </source>
</evidence>
<sequence length="555" mass="65087">MSVEASGGGASVDSSDRSGGNNVSHECRIGIDQIKESSYQRSSEQEMMQFVSSEVVNKIGRLADEESSDQNEEFSEEENKWFVSLVKALEVVNKTGRPANAKPKIQKVPSMLRNNDKFKKHFEPKVFSFGPHYHQHPTLEMAKQIKDNLAADFLQQNGVKIEDLYRDIKKQINKLKECYDKDMYDGYGDHKLARMFLVDGCAILQFMYIFVDSRENPEMQFRNLGIKTDYAVFLAHDLLLLENQLPYHLLQLIIQRAKYIMPHTREDEFCSTSKKDKLLESIYKFFVYRFRTRFEWYKNEYEILKDRNDDHVHLLDLWRKKLIQPLQPIAKKRDLIEIIIGWTCFLFDKLNHFFLKCNRDRDRFPILVPFRNIGKLREAGINLKPSKTSCVSDISFSGGTLKLPPIVVLESTVRMFLNMLAYEMCPDFHNEFEVSTYMWFMDKLIDRTKDVEELREKNILRNELGSDEEVVKLFNEIGTHLRPNYEYYAVKSDIDNYFDNKGLIWIHKVTHDIHQYFKRRWSLLAFIAALLALASTIIQAVITFLAYQADSKKGN</sequence>
<feature type="transmembrane region" description="Helical" evidence="2">
    <location>
        <begin position="521"/>
        <end position="547"/>
    </location>
</feature>
<comment type="caution">
    <text evidence="3">The sequence shown here is derived from an EMBL/GenBank/DDBJ whole genome shotgun (WGS) entry which is preliminary data.</text>
</comment>
<dbReference type="EMBL" id="JAJSOW010000106">
    <property type="protein sequence ID" value="KAI9160448.1"/>
    <property type="molecule type" value="Genomic_DNA"/>
</dbReference>
<protein>
    <submittedName>
        <fullName evidence="3">Uncharacterized protein</fullName>
    </submittedName>
</protein>
<proteinExistence type="predicted"/>
<dbReference type="Pfam" id="PF03140">
    <property type="entry name" value="DUF247"/>
    <property type="match status" value="1"/>
</dbReference>
<organism evidence="3 4">
    <name type="scientific">Acer negundo</name>
    <name type="common">Box elder</name>
    <dbReference type="NCBI Taxonomy" id="4023"/>
    <lineage>
        <taxon>Eukaryota</taxon>
        <taxon>Viridiplantae</taxon>
        <taxon>Streptophyta</taxon>
        <taxon>Embryophyta</taxon>
        <taxon>Tracheophyta</taxon>
        <taxon>Spermatophyta</taxon>
        <taxon>Magnoliopsida</taxon>
        <taxon>eudicotyledons</taxon>
        <taxon>Gunneridae</taxon>
        <taxon>Pentapetalae</taxon>
        <taxon>rosids</taxon>
        <taxon>malvids</taxon>
        <taxon>Sapindales</taxon>
        <taxon>Sapindaceae</taxon>
        <taxon>Hippocastanoideae</taxon>
        <taxon>Acereae</taxon>
        <taxon>Acer</taxon>
    </lineage>
</organism>
<keyword evidence="2" id="KW-0472">Membrane</keyword>
<reference evidence="3" key="1">
    <citation type="journal article" date="2022" name="Plant J.">
        <title>Strategies of tolerance reflected in two North American maple genomes.</title>
        <authorList>
            <person name="McEvoy S.L."/>
            <person name="Sezen U.U."/>
            <person name="Trouern-Trend A."/>
            <person name="McMahon S.M."/>
            <person name="Schaberg P.G."/>
            <person name="Yang J."/>
            <person name="Wegrzyn J.L."/>
            <person name="Swenson N.G."/>
        </authorList>
    </citation>
    <scope>NUCLEOTIDE SEQUENCE</scope>
    <source>
        <strain evidence="3">91603</strain>
    </source>
</reference>
<name>A0AAD5ICU6_ACENE</name>
<keyword evidence="2" id="KW-1133">Transmembrane helix</keyword>
<feature type="region of interest" description="Disordered" evidence="1">
    <location>
        <begin position="1"/>
        <end position="29"/>
    </location>
</feature>
<evidence type="ECO:0000256" key="2">
    <source>
        <dbReference type="SAM" id="Phobius"/>
    </source>
</evidence>
<keyword evidence="4" id="KW-1185">Reference proteome</keyword>
<gene>
    <name evidence="3" type="ORF">LWI28_008156</name>
</gene>
<reference evidence="3" key="2">
    <citation type="submission" date="2023-02" db="EMBL/GenBank/DDBJ databases">
        <authorList>
            <person name="Swenson N.G."/>
            <person name="Wegrzyn J.L."/>
            <person name="Mcevoy S.L."/>
        </authorList>
    </citation>
    <scope>NUCLEOTIDE SEQUENCE</scope>
    <source>
        <strain evidence="3">91603</strain>
        <tissue evidence="3">Leaf</tissue>
    </source>
</reference>
<feature type="compositionally biased region" description="Low complexity" evidence="1">
    <location>
        <begin position="11"/>
        <end position="20"/>
    </location>
</feature>
<evidence type="ECO:0000313" key="4">
    <source>
        <dbReference type="Proteomes" id="UP001064489"/>
    </source>
</evidence>
<keyword evidence="2" id="KW-0812">Transmembrane</keyword>
<feature type="compositionally biased region" description="Gly residues" evidence="1">
    <location>
        <begin position="1"/>
        <end position="10"/>
    </location>
</feature>